<accession>A0ABV1HKB4</accession>
<keyword evidence="2" id="KW-0812">Transmembrane</keyword>
<feature type="coiled-coil region" evidence="1">
    <location>
        <begin position="171"/>
        <end position="223"/>
    </location>
</feature>
<keyword evidence="1" id="KW-0175">Coiled coil</keyword>
<reference evidence="3 4" key="1">
    <citation type="submission" date="2024-03" db="EMBL/GenBank/DDBJ databases">
        <title>Human intestinal bacterial collection.</title>
        <authorList>
            <person name="Pauvert C."/>
            <person name="Hitch T.C.A."/>
            <person name="Clavel T."/>
        </authorList>
    </citation>
    <scope>NUCLEOTIDE SEQUENCE [LARGE SCALE GENOMIC DNA]</scope>
    <source>
        <strain evidence="3 4">CLA-AP-H27</strain>
    </source>
</reference>
<keyword evidence="2" id="KW-0472">Membrane</keyword>
<organism evidence="3 4">
    <name type="scientific">Ventrimonas faecis</name>
    <dbReference type="NCBI Taxonomy" id="3133170"/>
    <lineage>
        <taxon>Bacteria</taxon>
        <taxon>Bacillati</taxon>
        <taxon>Bacillota</taxon>
        <taxon>Clostridia</taxon>
        <taxon>Lachnospirales</taxon>
        <taxon>Lachnospiraceae</taxon>
        <taxon>Ventrimonas</taxon>
    </lineage>
</organism>
<evidence type="ECO:0000256" key="1">
    <source>
        <dbReference type="SAM" id="Coils"/>
    </source>
</evidence>
<name>A0ABV1HKB4_9FIRM</name>
<evidence type="ECO:0000313" key="3">
    <source>
        <dbReference type="EMBL" id="MEQ2562740.1"/>
    </source>
</evidence>
<dbReference type="Proteomes" id="UP001437460">
    <property type="component" value="Unassembled WGS sequence"/>
</dbReference>
<feature type="transmembrane region" description="Helical" evidence="2">
    <location>
        <begin position="6"/>
        <end position="28"/>
    </location>
</feature>
<comment type="caution">
    <text evidence="3">The sequence shown here is derived from an EMBL/GenBank/DDBJ whole genome shotgun (WGS) entry which is preliminary data.</text>
</comment>
<keyword evidence="4" id="KW-1185">Reference proteome</keyword>
<protein>
    <recommendedName>
        <fullName evidence="5">ABC-transporter type IV</fullName>
    </recommendedName>
</protein>
<evidence type="ECO:0000256" key="2">
    <source>
        <dbReference type="SAM" id="Phobius"/>
    </source>
</evidence>
<feature type="transmembrane region" description="Helical" evidence="2">
    <location>
        <begin position="40"/>
        <end position="61"/>
    </location>
</feature>
<dbReference type="EMBL" id="JBBMFJ010000009">
    <property type="protein sequence ID" value="MEQ2562740.1"/>
    <property type="molecule type" value="Genomic_DNA"/>
</dbReference>
<dbReference type="Pfam" id="PF06541">
    <property type="entry name" value="ABC_trans_CmpB"/>
    <property type="match status" value="1"/>
</dbReference>
<dbReference type="InterPro" id="IPR010540">
    <property type="entry name" value="CmpB_TMEM229"/>
</dbReference>
<gene>
    <name evidence="3" type="ORF">WMO41_06145</name>
</gene>
<feature type="transmembrane region" description="Helical" evidence="2">
    <location>
        <begin position="67"/>
        <end position="89"/>
    </location>
</feature>
<evidence type="ECO:0000313" key="4">
    <source>
        <dbReference type="Proteomes" id="UP001437460"/>
    </source>
</evidence>
<feature type="transmembrane region" description="Helical" evidence="2">
    <location>
        <begin position="110"/>
        <end position="131"/>
    </location>
</feature>
<sequence length="370" mass="42144">MYTYAWYHWLTFFYIYCFCGWIFESTYVSLKQHHFVNRGFLRLPMLPLYGTGAVMMLWVSLPVKDNLFLVYCSGVVAATLLEYVTGYVMERLFKVRYWDYSNQRFNLHGYICLTSSIAWGFLTIFMTEVIHKPIERFVLNLPPALEWCLLGVISGCFVMDTIQSTKEALNLAKALENVAKLRAELEDMQVQLALLKAETAQNIETAKAELRETVAESVEAHKEMVAARKEALEDAVAAGKEKLAETAAIQKDRLAETAAAHREMLATAAEIHKEAIEARKEELVEAVEAHRETVAARREELAETAAAHKAALAARISTLNAKMNETTRLLNSKKTAIRPSILRRNPTAVSRRFADAWKELYNEWEKQKHA</sequence>
<keyword evidence="2" id="KW-1133">Transmembrane helix</keyword>
<evidence type="ECO:0008006" key="5">
    <source>
        <dbReference type="Google" id="ProtNLM"/>
    </source>
</evidence>
<dbReference type="RefSeq" id="WP_349228985.1">
    <property type="nucleotide sequence ID" value="NZ_JBBMFJ010000009.1"/>
</dbReference>
<proteinExistence type="predicted"/>